<dbReference type="CDD" id="cd01399">
    <property type="entry name" value="GlcN6P_deaminase"/>
    <property type="match status" value="1"/>
</dbReference>
<accession>A0A4R1QRL1</accession>
<dbReference type="PANTHER" id="PTHR11280:SF6">
    <property type="entry name" value="GLUCOSAMINE-6-PHOSPHATE ISOMERASE NAGB"/>
    <property type="match status" value="1"/>
</dbReference>
<dbReference type="InterPro" id="IPR006148">
    <property type="entry name" value="Glc/Gal-6P_isomerase"/>
</dbReference>
<comment type="caution">
    <text evidence="3">The sequence shown here is derived from an EMBL/GenBank/DDBJ whole genome shotgun (WGS) entry which is preliminary data.</text>
</comment>
<dbReference type="AlphaFoldDB" id="A0A4R1QRL1"/>
<evidence type="ECO:0000313" key="3">
    <source>
        <dbReference type="EMBL" id="TCL56448.1"/>
    </source>
</evidence>
<evidence type="ECO:0000259" key="2">
    <source>
        <dbReference type="Pfam" id="PF01182"/>
    </source>
</evidence>
<dbReference type="GO" id="GO:0019262">
    <property type="term" value="P:N-acetylneuraminate catabolic process"/>
    <property type="evidence" value="ECO:0007669"/>
    <property type="project" value="TreeGrafter"/>
</dbReference>
<feature type="domain" description="Glucosamine/galactosamine-6-phosphate isomerase" evidence="2">
    <location>
        <begin position="25"/>
        <end position="257"/>
    </location>
</feature>
<protein>
    <submittedName>
        <fullName evidence="3">Glucosamine-6-phosphate deaminase</fullName>
    </submittedName>
</protein>
<dbReference type="SUPFAM" id="SSF100950">
    <property type="entry name" value="NagB/RpiA/CoA transferase-like"/>
    <property type="match status" value="1"/>
</dbReference>
<dbReference type="OrthoDB" id="9791139at2"/>
<dbReference type="GO" id="GO:0006046">
    <property type="term" value="P:N-acetylglucosamine catabolic process"/>
    <property type="evidence" value="ECO:0007669"/>
    <property type="project" value="TreeGrafter"/>
</dbReference>
<dbReference type="EMBL" id="SLUN01000050">
    <property type="protein sequence ID" value="TCL56448.1"/>
    <property type="molecule type" value="Genomic_DNA"/>
</dbReference>
<dbReference type="GO" id="GO:0042802">
    <property type="term" value="F:identical protein binding"/>
    <property type="evidence" value="ECO:0007669"/>
    <property type="project" value="TreeGrafter"/>
</dbReference>
<dbReference type="InterPro" id="IPR037171">
    <property type="entry name" value="NagB/RpiA_transferase-like"/>
</dbReference>
<reference evidence="3 4" key="1">
    <citation type="submission" date="2019-03" db="EMBL/GenBank/DDBJ databases">
        <title>Genomic Encyclopedia of Type Strains, Phase IV (KMG-IV): sequencing the most valuable type-strain genomes for metagenomic binning, comparative biology and taxonomic classification.</title>
        <authorList>
            <person name="Goeker M."/>
        </authorList>
    </citation>
    <scope>NUCLEOTIDE SEQUENCE [LARGE SCALE GENOMIC DNA]</scope>
    <source>
        <strain evidence="3 4">LX-B</strain>
    </source>
</reference>
<dbReference type="GO" id="GO:0006043">
    <property type="term" value="P:glucosamine catabolic process"/>
    <property type="evidence" value="ECO:0007669"/>
    <property type="project" value="TreeGrafter"/>
</dbReference>
<dbReference type="GO" id="GO:0005975">
    <property type="term" value="P:carbohydrate metabolic process"/>
    <property type="evidence" value="ECO:0007669"/>
    <property type="project" value="InterPro"/>
</dbReference>
<dbReference type="PANTHER" id="PTHR11280">
    <property type="entry name" value="GLUCOSAMINE-6-PHOSPHATE ISOMERASE"/>
    <property type="match status" value="1"/>
</dbReference>
<name>A0A4R1QRL1_HYDET</name>
<dbReference type="Proteomes" id="UP000295008">
    <property type="component" value="Unassembled WGS sequence"/>
</dbReference>
<keyword evidence="4" id="KW-1185">Reference proteome</keyword>
<evidence type="ECO:0000256" key="1">
    <source>
        <dbReference type="ARBA" id="ARBA00023277"/>
    </source>
</evidence>
<dbReference type="InterPro" id="IPR004547">
    <property type="entry name" value="Glucosamine6P_isomerase"/>
</dbReference>
<dbReference type="GO" id="GO:0005737">
    <property type="term" value="C:cytoplasm"/>
    <property type="evidence" value="ECO:0007669"/>
    <property type="project" value="TreeGrafter"/>
</dbReference>
<sequence length="273" mass="30430">MNSSKECKQFTIDQLKVKVFRNRLELGQAAASDAAAKMRELLAKQSQLRIIFAAAPSQNEFLDALCKAEGIDWTRVVAFHMDDYLGLPDNDARRFSSYLKEHIFTRVPLGEVLFLLSPNSPLTQKVPAAEVISESHDECERYSRLLKTASIDLVFMGIGENGHIAFNDPPVAKFDDPELVKLVELEERCRIQQVHDGCFETLSAVPTHALTLTIPALFSARYLYCMVPGPTKRDAVARTIHEAISTQCPASILRQHHHACLYVDFDSAGNGAN</sequence>
<proteinExistence type="predicted"/>
<gene>
    <name evidence="3" type="ORF">EDC14_10501</name>
</gene>
<keyword evidence="1" id="KW-0119">Carbohydrate metabolism</keyword>
<dbReference type="Pfam" id="PF01182">
    <property type="entry name" value="Glucosamine_iso"/>
    <property type="match status" value="1"/>
</dbReference>
<dbReference type="GO" id="GO:0004342">
    <property type="term" value="F:glucosamine-6-phosphate deaminase activity"/>
    <property type="evidence" value="ECO:0007669"/>
    <property type="project" value="InterPro"/>
</dbReference>
<organism evidence="3 4">
    <name type="scientific">Hydrogenispora ethanolica</name>
    <dbReference type="NCBI Taxonomy" id="1082276"/>
    <lineage>
        <taxon>Bacteria</taxon>
        <taxon>Bacillati</taxon>
        <taxon>Bacillota</taxon>
        <taxon>Hydrogenispora</taxon>
    </lineage>
</organism>
<evidence type="ECO:0000313" key="4">
    <source>
        <dbReference type="Proteomes" id="UP000295008"/>
    </source>
</evidence>
<dbReference type="Gene3D" id="3.40.50.1360">
    <property type="match status" value="1"/>
</dbReference>